<keyword evidence="2" id="KW-0285">Flavoprotein</keyword>
<keyword evidence="7" id="KW-1185">Reference proteome</keyword>
<accession>A0A177F740</accession>
<dbReference type="RefSeq" id="XP_022511989.1">
    <property type="nucleotide sequence ID" value="XM_022655685.1"/>
</dbReference>
<dbReference type="Gene3D" id="3.50.50.60">
    <property type="entry name" value="FAD/NAD(P)-binding domain"/>
    <property type="match status" value="1"/>
</dbReference>
<dbReference type="SUPFAM" id="SSF56425">
    <property type="entry name" value="Succinate dehydrogenase/fumarate reductase flavoprotein, catalytic domain"/>
    <property type="match status" value="1"/>
</dbReference>
<proteinExistence type="predicted"/>
<evidence type="ECO:0000256" key="2">
    <source>
        <dbReference type="ARBA" id="ARBA00022630"/>
    </source>
</evidence>
<comment type="caution">
    <text evidence="6">The sequence shown here is derived from an EMBL/GenBank/DDBJ whole genome shotgun (WGS) entry which is preliminary data.</text>
</comment>
<dbReference type="InterPro" id="IPR050315">
    <property type="entry name" value="FAD-oxidoreductase_2"/>
</dbReference>
<evidence type="ECO:0000256" key="3">
    <source>
        <dbReference type="ARBA" id="ARBA00022827"/>
    </source>
</evidence>
<dbReference type="OrthoDB" id="7777654at2759"/>
<evidence type="ECO:0000259" key="5">
    <source>
        <dbReference type="Pfam" id="PF00890"/>
    </source>
</evidence>
<keyword evidence="3" id="KW-0274">FAD</keyword>
<dbReference type="GO" id="GO:0016491">
    <property type="term" value="F:oxidoreductase activity"/>
    <property type="evidence" value="ECO:0007669"/>
    <property type="project" value="UniProtKB-KW"/>
</dbReference>
<dbReference type="GeneID" id="34600882"/>
<dbReference type="Pfam" id="PF00890">
    <property type="entry name" value="FAD_binding_2"/>
    <property type="match status" value="1"/>
</dbReference>
<evidence type="ECO:0000256" key="4">
    <source>
        <dbReference type="ARBA" id="ARBA00023002"/>
    </source>
</evidence>
<evidence type="ECO:0000313" key="6">
    <source>
        <dbReference type="EMBL" id="OAG40037.1"/>
    </source>
</evidence>
<comment type="cofactor">
    <cofactor evidence="1">
        <name>FAD</name>
        <dbReference type="ChEBI" id="CHEBI:57692"/>
    </cofactor>
</comment>
<protein>
    <recommendedName>
        <fullName evidence="5">FAD-dependent oxidoreductase 2 FAD-binding domain-containing protein</fullName>
    </recommendedName>
</protein>
<dbReference type="Gene3D" id="3.90.700.10">
    <property type="entry name" value="Succinate dehydrogenase/fumarate reductase flavoprotein, catalytic domain"/>
    <property type="match status" value="1"/>
</dbReference>
<sequence>MSFVNSLPSTGEVYDVVVVGSGFAGSTTTLRFLEECERLGKSGKIALIEAGKEGERCGASRWTQAVLRLTDDNVFDPNWKHVMKASIDLYPLVPKVGFTGLIFLHSGGLADQAYCEKLEKEAPISVDYLKERGVKLHHHYEENLLVQFSTRQHFCYPVGGGHAIINTLFDHIRKYPNVKVLWETTAEHLLQTEQGEVCGVRVRQADGKLSKVFGKKVMLACGGFEGSKDLMAQFVGPRVEHLPVIAPGLKYNTGFGLKMGMEVGAQVAGSMNGLHCEMVDSRTTKPDAVIWGHNFGIVVNRDCKRFYDEGKDSLFATFEMIALEVWRDQDQEAYLYVFFFFLLSWSRVLYPLANPDLSITDKPIMDRFRPGWVFETTDLEPESSDTIEGLAEKLGINPKALKKTVDEFNAAINDAPLDLLKHDGKSTRGLTPEKSNWAAPIKVAPFYGFPLKANVTFTFGGLKTDLDSRVISITGAPIPNLYCTGELSGVFYNEYPGAVSVLRSLTFGRLAGQKFAQDL</sequence>
<gene>
    <name evidence="6" type="ORF">AYO21_05718</name>
</gene>
<feature type="domain" description="FAD-dependent oxidoreductase 2 FAD-binding" evidence="5">
    <location>
        <begin position="15"/>
        <end position="492"/>
    </location>
</feature>
<organism evidence="6 7">
    <name type="scientific">Fonsecaea monophora</name>
    <dbReference type="NCBI Taxonomy" id="254056"/>
    <lineage>
        <taxon>Eukaryota</taxon>
        <taxon>Fungi</taxon>
        <taxon>Dikarya</taxon>
        <taxon>Ascomycota</taxon>
        <taxon>Pezizomycotina</taxon>
        <taxon>Eurotiomycetes</taxon>
        <taxon>Chaetothyriomycetidae</taxon>
        <taxon>Chaetothyriales</taxon>
        <taxon>Herpotrichiellaceae</taxon>
        <taxon>Fonsecaea</taxon>
    </lineage>
</organism>
<dbReference type="Proteomes" id="UP000077002">
    <property type="component" value="Unassembled WGS sequence"/>
</dbReference>
<dbReference type="InterPro" id="IPR036188">
    <property type="entry name" value="FAD/NAD-bd_sf"/>
</dbReference>
<dbReference type="EMBL" id="LVKK01000037">
    <property type="protein sequence ID" value="OAG40037.1"/>
    <property type="molecule type" value="Genomic_DNA"/>
</dbReference>
<reference evidence="6 7" key="1">
    <citation type="submission" date="2016-03" db="EMBL/GenBank/DDBJ databases">
        <title>Draft genome sequence of the Fonsecaea monophora CBS 269.37.</title>
        <authorList>
            <person name="Bombassaro A."/>
            <person name="Vinicius W.A."/>
            <person name="De Hoog S."/>
            <person name="Sun J."/>
            <person name="Souza E.M."/>
            <person name="Raittz R.T."/>
            <person name="Costa F."/>
            <person name="Leao A.C."/>
            <person name="Tadra-Sfeir M.Z."/>
            <person name="Baura V."/>
            <person name="Balsanelli E."/>
            <person name="Pedrosa F.O."/>
            <person name="Moreno L.F."/>
            <person name="Steffens M.B."/>
            <person name="Xi L."/>
            <person name="Bocca A.L."/>
            <person name="Felipe M.S."/>
            <person name="Teixeira M."/>
            <person name="Telles Filho F.Q."/>
            <person name="Azevedo C.M."/>
            <person name="Gomes R."/>
            <person name="Vicente V.A."/>
        </authorList>
    </citation>
    <scope>NUCLEOTIDE SEQUENCE [LARGE SCALE GENOMIC DNA]</scope>
    <source>
        <strain evidence="6 7">CBS 269.37</strain>
    </source>
</reference>
<dbReference type="InterPro" id="IPR003953">
    <property type="entry name" value="FAD-dep_OxRdtase_2_FAD-bd"/>
</dbReference>
<dbReference type="InterPro" id="IPR027477">
    <property type="entry name" value="Succ_DH/fumarate_Rdtase_cat_sf"/>
</dbReference>
<name>A0A177F740_9EURO</name>
<dbReference type="PANTHER" id="PTHR43400:SF7">
    <property type="entry name" value="FAD-DEPENDENT OXIDOREDUCTASE 2 FAD BINDING DOMAIN-CONTAINING PROTEIN"/>
    <property type="match status" value="1"/>
</dbReference>
<evidence type="ECO:0000256" key="1">
    <source>
        <dbReference type="ARBA" id="ARBA00001974"/>
    </source>
</evidence>
<dbReference type="AlphaFoldDB" id="A0A177F740"/>
<evidence type="ECO:0000313" key="7">
    <source>
        <dbReference type="Proteomes" id="UP000077002"/>
    </source>
</evidence>
<dbReference type="SUPFAM" id="SSF51905">
    <property type="entry name" value="FAD/NAD(P)-binding domain"/>
    <property type="match status" value="1"/>
</dbReference>
<dbReference type="PANTHER" id="PTHR43400">
    <property type="entry name" value="FUMARATE REDUCTASE"/>
    <property type="match status" value="1"/>
</dbReference>
<keyword evidence="4" id="KW-0560">Oxidoreductase</keyword>